<feature type="domain" description="Cytochrome c" evidence="7">
    <location>
        <begin position="143"/>
        <end position="225"/>
    </location>
</feature>
<dbReference type="InterPro" id="IPR036909">
    <property type="entry name" value="Cyt_c-like_dom_sf"/>
</dbReference>
<evidence type="ECO:0000256" key="4">
    <source>
        <dbReference type="ARBA" id="ARBA00022982"/>
    </source>
</evidence>
<evidence type="ECO:0000256" key="2">
    <source>
        <dbReference type="ARBA" id="ARBA00022617"/>
    </source>
</evidence>
<protein>
    <submittedName>
        <fullName evidence="8">Putative (Tetraheme) protein</fullName>
    </submittedName>
</protein>
<dbReference type="Proteomes" id="UP000094056">
    <property type="component" value="Unassembled WGS sequence"/>
</dbReference>
<accession>A0A1E3X7A5</accession>
<feature type="domain" description="Cytochrome c" evidence="7">
    <location>
        <begin position="416"/>
        <end position="496"/>
    </location>
</feature>
<keyword evidence="3 6" id="KW-0479">Metal-binding</keyword>
<dbReference type="EMBL" id="MAYW01000117">
    <property type="protein sequence ID" value="ODS31439.1"/>
    <property type="molecule type" value="Genomic_DNA"/>
</dbReference>
<comment type="caution">
    <text evidence="8">The sequence shown here is derived from an EMBL/GenBank/DDBJ whole genome shotgun (WGS) entry which is preliminary data.</text>
</comment>
<reference evidence="8 9" key="1">
    <citation type="submission" date="2016-07" db="EMBL/GenBank/DDBJ databases">
        <title>Draft genome of Scalindua rubra, obtained from a brine-seawater interface in the Red Sea, sheds light on salt adaptation in anammox bacteria.</title>
        <authorList>
            <person name="Speth D.R."/>
            <person name="Lagkouvardos I."/>
            <person name="Wang Y."/>
            <person name="Qian P.-Y."/>
            <person name="Dutilh B.E."/>
            <person name="Jetten M.S."/>
        </authorList>
    </citation>
    <scope>NUCLEOTIDE SEQUENCE [LARGE SCALE GENOMIC DNA]</scope>
    <source>
        <strain evidence="8">BSI-1</strain>
    </source>
</reference>
<dbReference type="PANTHER" id="PTHR37823:SF1">
    <property type="entry name" value="CYTOCHROME C-553-LIKE"/>
    <property type="match status" value="1"/>
</dbReference>
<keyword evidence="5 6" id="KW-0408">Iron</keyword>
<dbReference type="GO" id="GO:0020037">
    <property type="term" value="F:heme binding"/>
    <property type="evidence" value="ECO:0007669"/>
    <property type="project" value="InterPro"/>
</dbReference>
<keyword evidence="2 6" id="KW-0349">Heme</keyword>
<dbReference type="Pfam" id="PF00034">
    <property type="entry name" value="Cytochrom_C"/>
    <property type="match status" value="2"/>
</dbReference>
<dbReference type="InterPro" id="IPR051811">
    <property type="entry name" value="Cytochrome_c550/c551-like"/>
</dbReference>
<keyword evidence="1" id="KW-0813">Transport</keyword>
<dbReference type="GO" id="GO:0009055">
    <property type="term" value="F:electron transfer activity"/>
    <property type="evidence" value="ECO:0007669"/>
    <property type="project" value="InterPro"/>
</dbReference>
<evidence type="ECO:0000313" key="9">
    <source>
        <dbReference type="Proteomes" id="UP000094056"/>
    </source>
</evidence>
<evidence type="ECO:0000256" key="1">
    <source>
        <dbReference type="ARBA" id="ARBA00022448"/>
    </source>
</evidence>
<dbReference type="InterPro" id="IPR009056">
    <property type="entry name" value="Cyt_c-like_dom"/>
</dbReference>
<name>A0A1E3X7A5_9BACT</name>
<evidence type="ECO:0000256" key="5">
    <source>
        <dbReference type="ARBA" id="ARBA00023004"/>
    </source>
</evidence>
<dbReference type="PROSITE" id="PS51007">
    <property type="entry name" value="CYTC"/>
    <property type="match status" value="3"/>
</dbReference>
<keyword evidence="4" id="KW-0249">Electron transport</keyword>
<evidence type="ECO:0000259" key="7">
    <source>
        <dbReference type="PROSITE" id="PS51007"/>
    </source>
</evidence>
<feature type="domain" description="Cytochrome c" evidence="7">
    <location>
        <begin position="271"/>
        <end position="398"/>
    </location>
</feature>
<evidence type="ECO:0000313" key="8">
    <source>
        <dbReference type="EMBL" id="ODS31439.1"/>
    </source>
</evidence>
<dbReference type="PATRIC" id="fig|1872076.5.peg.4081"/>
<evidence type="ECO:0000256" key="6">
    <source>
        <dbReference type="PROSITE-ProRule" id="PRU00433"/>
    </source>
</evidence>
<proteinExistence type="predicted"/>
<sequence>MNIKLMNRLKYLIISVITASFFIIPINLVSSFGEVVDLVYPEPPPPLPFKLKDPHNRPKNGPTLNNVTHKVHIDWMRKWIDNPKGHDPEARMPILRLEEKEIEAVIAYLASIADEEFPQVEWEPLSFKSGDEMTDEEWDEMDALYAEGKLIFSSSRCIICHRVDGEFGVVGVGPDLGAITIKINRNWLYQWLERPQGYFSGTQMSRFKLTDEQLRQVVEFVMRDDQFKPEVADYYGLTEEEYLEGDYTLPAELELLKKSQDEYATLRKNKELVEEGKRVIEVTRCFLCHKIEGFEEKNLLPQPETEDPMETETIATGENAEFAKLIDDIRCLTCHRMRGIGGHFAPDLTRAGSKLKVEWEIDFLQSPNPIRPLLKQMPRFKLLEEDAIAATNFIEKFLVSHEVPIMNIDEDELTDEQIEKGSAIFFEKGCQACHTAGEEAGAIGPGLNQAGTRLETGFIFFHIQDPQRANPGAVEPKYDLSEEELLDLTHFLMTFHE</sequence>
<dbReference type="PANTHER" id="PTHR37823">
    <property type="entry name" value="CYTOCHROME C-553-LIKE"/>
    <property type="match status" value="1"/>
</dbReference>
<dbReference type="Gene3D" id="1.10.760.10">
    <property type="entry name" value="Cytochrome c-like domain"/>
    <property type="match status" value="4"/>
</dbReference>
<evidence type="ECO:0000256" key="3">
    <source>
        <dbReference type="ARBA" id="ARBA00022723"/>
    </source>
</evidence>
<dbReference type="AlphaFoldDB" id="A0A1E3X7A5"/>
<gene>
    <name evidence="8" type="ORF">SCARUB_03427</name>
</gene>
<dbReference type="GO" id="GO:0046872">
    <property type="term" value="F:metal ion binding"/>
    <property type="evidence" value="ECO:0007669"/>
    <property type="project" value="UniProtKB-KW"/>
</dbReference>
<organism evidence="8 9">
    <name type="scientific">Candidatus Scalindua rubra</name>
    <dbReference type="NCBI Taxonomy" id="1872076"/>
    <lineage>
        <taxon>Bacteria</taxon>
        <taxon>Pseudomonadati</taxon>
        <taxon>Planctomycetota</taxon>
        <taxon>Candidatus Brocadiia</taxon>
        <taxon>Candidatus Brocadiales</taxon>
        <taxon>Candidatus Scalinduaceae</taxon>
        <taxon>Candidatus Scalindua</taxon>
    </lineage>
</organism>
<dbReference type="SUPFAM" id="SSF46626">
    <property type="entry name" value="Cytochrome c"/>
    <property type="match status" value="4"/>
</dbReference>